<dbReference type="EMBL" id="MU842833">
    <property type="protein sequence ID" value="KAK2032230.1"/>
    <property type="molecule type" value="Genomic_DNA"/>
</dbReference>
<proteinExistence type="predicted"/>
<dbReference type="AlphaFoldDB" id="A0AAD9HNF3"/>
<protein>
    <submittedName>
        <fullName evidence="2">Uncharacterized protein</fullName>
    </submittedName>
</protein>
<comment type="caution">
    <text evidence="2">The sequence shown here is derived from an EMBL/GenBank/DDBJ whole genome shotgun (WGS) entry which is preliminary data.</text>
</comment>
<gene>
    <name evidence="2" type="ORF">LX32DRAFT_220546</name>
</gene>
<evidence type="ECO:0000256" key="1">
    <source>
        <dbReference type="SAM" id="MobiDB-lite"/>
    </source>
</evidence>
<sequence>MQCGRTTCQLKGGRGKRETGRDRQRQAEREREREKGHPSIHSSFLPRFTSLQSMCAFLSSRLPNTTIHSHTLHSHTHSHTHSLSFSLSPTRTKKENPPPPGRTPSSHALRDTTLNSTKRRHHHWTSHCCSHLFDFLLFPVCC</sequence>
<reference evidence="2" key="1">
    <citation type="submission" date="2021-06" db="EMBL/GenBank/DDBJ databases">
        <title>Comparative genomics, transcriptomics and evolutionary studies reveal genomic signatures of adaptation to plant cell wall in hemibiotrophic fungi.</title>
        <authorList>
            <consortium name="DOE Joint Genome Institute"/>
            <person name="Baroncelli R."/>
            <person name="Diaz J.F."/>
            <person name="Benocci T."/>
            <person name="Peng M."/>
            <person name="Battaglia E."/>
            <person name="Haridas S."/>
            <person name="Andreopoulos W."/>
            <person name="Labutti K."/>
            <person name="Pangilinan J."/>
            <person name="Floch G.L."/>
            <person name="Makela M.R."/>
            <person name="Henrissat B."/>
            <person name="Grigoriev I.V."/>
            <person name="Crouch J.A."/>
            <person name="De Vries R.P."/>
            <person name="Sukno S.A."/>
            <person name="Thon M.R."/>
        </authorList>
    </citation>
    <scope>NUCLEOTIDE SEQUENCE</scope>
    <source>
        <strain evidence="2">MAFF235873</strain>
    </source>
</reference>
<dbReference type="Proteomes" id="UP001232148">
    <property type="component" value="Unassembled WGS sequence"/>
</dbReference>
<feature type="compositionally biased region" description="Basic and acidic residues" evidence="1">
    <location>
        <begin position="15"/>
        <end position="37"/>
    </location>
</feature>
<name>A0AAD9HNF3_9PEZI</name>
<feature type="region of interest" description="Disordered" evidence="1">
    <location>
        <begin position="1"/>
        <end position="45"/>
    </location>
</feature>
<evidence type="ECO:0000313" key="2">
    <source>
        <dbReference type="EMBL" id="KAK2032230.1"/>
    </source>
</evidence>
<feature type="region of interest" description="Disordered" evidence="1">
    <location>
        <begin position="69"/>
        <end position="111"/>
    </location>
</feature>
<evidence type="ECO:0000313" key="3">
    <source>
        <dbReference type="Proteomes" id="UP001232148"/>
    </source>
</evidence>
<organism evidence="2 3">
    <name type="scientific">Colletotrichum zoysiae</name>
    <dbReference type="NCBI Taxonomy" id="1216348"/>
    <lineage>
        <taxon>Eukaryota</taxon>
        <taxon>Fungi</taxon>
        <taxon>Dikarya</taxon>
        <taxon>Ascomycota</taxon>
        <taxon>Pezizomycotina</taxon>
        <taxon>Sordariomycetes</taxon>
        <taxon>Hypocreomycetidae</taxon>
        <taxon>Glomerellales</taxon>
        <taxon>Glomerellaceae</taxon>
        <taxon>Colletotrichum</taxon>
        <taxon>Colletotrichum graminicola species complex</taxon>
    </lineage>
</organism>
<accession>A0AAD9HNF3</accession>
<keyword evidence="3" id="KW-1185">Reference proteome</keyword>
<feature type="compositionally biased region" description="Basic residues" evidence="1">
    <location>
        <begin position="70"/>
        <end position="80"/>
    </location>
</feature>